<proteinExistence type="predicted"/>
<dbReference type="Proteomes" id="UP001341259">
    <property type="component" value="Chromosome"/>
</dbReference>
<evidence type="ECO:0000256" key="1">
    <source>
        <dbReference type="SAM" id="Phobius"/>
    </source>
</evidence>
<dbReference type="EMBL" id="CP107906">
    <property type="protein sequence ID" value="WUG92562.1"/>
    <property type="molecule type" value="Genomic_DNA"/>
</dbReference>
<keyword evidence="1" id="KW-0812">Transmembrane</keyword>
<evidence type="ECO:0000313" key="3">
    <source>
        <dbReference type="Proteomes" id="UP001341259"/>
    </source>
</evidence>
<keyword evidence="3" id="KW-1185">Reference proteome</keyword>
<evidence type="ECO:0008006" key="4">
    <source>
        <dbReference type="Google" id="ProtNLM"/>
    </source>
</evidence>
<protein>
    <recommendedName>
        <fullName evidence="4">Integral membrane protein</fullName>
    </recommendedName>
</protein>
<name>A0ABZ1NMK8_STRVL</name>
<evidence type="ECO:0000313" key="2">
    <source>
        <dbReference type="EMBL" id="WUG92562.1"/>
    </source>
</evidence>
<dbReference type="RefSeq" id="WP_328336977.1">
    <property type="nucleotide sequence ID" value="NZ_CP107906.1"/>
</dbReference>
<keyword evidence="1" id="KW-0472">Membrane</keyword>
<organism evidence="2 3">
    <name type="scientific">Streptomyces violaceus</name>
    <name type="common">Streptomyces venezuelae</name>
    <dbReference type="NCBI Taxonomy" id="1936"/>
    <lineage>
        <taxon>Bacteria</taxon>
        <taxon>Bacillati</taxon>
        <taxon>Actinomycetota</taxon>
        <taxon>Actinomycetes</taxon>
        <taxon>Kitasatosporales</taxon>
        <taxon>Streptomycetaceae</taxon>
        <taxon>Streptomyces</taxon>
    </lineage>
</organism>
<reference evidence="2 3" key="1">
    <citation type="submission" date="2022-10" db="EMBL/GenBank/DDBJ databases">
        <title>The complete genomes of actinobacterial strains from the NBC collection.</title>
        <authorList>
            <person name="Joergensen T.S."/>
            <person name="Alvarez Arevalo M."/>
            <person name="Sterndorff E.B."/>
            <person name="Faurdal D."/>
            <person name="Vuksanovic O."/>
            <person name="Mourched A.-S."/>
            <person name="Charusanti P."/>
            <person name="Shaw S."/>
            <person name="Blin K."/>
            <person name="Weber T."/>
        </authorList>
    </citation>
    <scope>NUCLEOTIDE SEQUENCE [LARGE SCALE GENOMIC DNA]</scope>
    <source>
        <strain evidence="2 3">NBC_00456</strain>
    </source>
</reference>
<accession>A0ABZ1NMK8</accession>
<feature type="transmembrane region" description="Helical" evidence="1">
    <location>
        <begin position="15"/>
        <end position="39"/>
    </location>
</feature>
<gene>
    <name evidence="2" type="ORF">OHB29_05775</name>
</gene>
<sequence length="82" mass="8834">MPIITLFPPLTGTPAAWTVVTLLCIWTTVYVVIVGVALFHPRHSRRKEAREILDCHLRQCGGVDAETGSGVCDVARSACAGE</sequence>
<keyword evidence="1" id="KW-1133">Transmembrane helix</keyword>